<gene>
    <name evidence="5" type="ORF">AAFF_G00327600</name>
</gene>
<dbReference type="GO" id="GO:0005634">
    <property type="term" value="C:nucleus"/>
    <property type="evidence" value="ECO:0007669"/>
    <property type="project" value="UniProtKB-SubCell"/>
</dbReference>
<evidence type="ECO:0000256" key="2">
    <source>
        <dbReference type="ARBA" id="ARBA00023015"/>
    </source>
</evidence>
<dbReference type="InterPro" id="IPR051027">
    <property type="entry name" value="bZIP_transcription_factors"/>
</dbReference>
<dbReference type="EMBL" id="JAINUG010000005">
    <property type="protein sequence ID" value="KAJ8416882.1"/>
    <property type="molecule type" value="Genomic_DNA"/>
</dbReference>
<dbReference type="AlphaFoldDB" id="A0AAD7T9L1"/>
<organism evidence="5 6">
    <name type="scientific">Aldrovandia affinis</name>
    <dbReference type="NCBI Taxonomy" id="143900"/>
    <lineage>
        <taxon>Eukaryota</taxon>
        <taxon>Metazoa</taxon>
        <taxon>Chordata</taxon>
        <taxon>Craniata</taxon>
        <taxon>Vertebrata</taxon>
        <taxon>Euteleostomi</taxon>
        <taxon>Actinopterygii</taxon>
        <taxon>Neopterygii</taxon>
        <taxon>Teleostei</taxon>
        <taxon>Notacanthiformes</taxon>
        <taxon>Halosauridae</taxon>
        <taxon>Aldrovandia</taxon>
    </lineage>
</organism>
<dbReference type="GO" id="GO:0003700">
    <property type="term" value="F:DNA-binding transcription factor activity"/>
    <property type="evidence" value="ECO:0007669"/>
    <property type="project" value="InterPro"/>
</dbReference>
<dbReference type="Gene3D" id="1.20.5.170">
    <property type="match status" value="1"/>
</dbReference>
<evidence type="ECO:0000256" key="4">
    <source>
        <dbReference type="ARBA" id="ARBA00023242"/>
    </source>
</evidence>
<name>A0AAD7T9L1_9TELE</name>
<dbReference type="PANTHER" id="PTHR19304">
    <property type="entry name" value="CYCLIC-AMP RESPONSE ELEMENT BINDING PROTEIN"/>
    <property type="match status" value="1"/>
</dbReference>
<dbReference type="InterPro" id="IPR046347">
    <property type="entry name" value="bZIP_sf"/>
</dbReference>
<evidence type="ECO:0000313" key="5">
    <source>
        <dbReference type="EMBL" id="KAJ8416882.1"/>
    </source>
</evidence>
<sequence>MAVLPSPSRTPGAGGRRLWALNRDPDKKRRKFLLRNRTAALRCRQKRKVCFQSLGKEAEDQSPTTAVGMPHCIMGQWQLLKTQVPTASSLAAGCWNLACRASQSSLRDTDFPQESQGCCSKVVLLRNEVAQLKQLLLAHKDCPVTAMQKRSGYHNTMDNCKGVLAPSSPQAGAIQHSSISTSNVACAPDTRRHRAAARPHQACANGSAAWGMPLLSGCKRLAPAPGVVGPLLFYPRPGLSLVGKIVDHFYALLQPAEVINLGSALHLRLGYQVNLLSSRPKSLCALHNFLCTQTVTCQVYTPPSLVDQEDLQTGQVIYGSWRKELECLQHLQTDTP</sequence>
<comment type="caution">
    <text evidence="5">The sequence shown here is derived from an EMBL/GenBank/DDBJ whole genome shotgun (WGS) entry which is preliminary data.</text>
</comment>
<reference evidence="5" key="1">
    <citation type="journal article" date="2023" name="Science">
        <title>Genome structures resolve the early diversification of teleost fishes.</title>
        <authorList>
            <person name="Parey E."/>
            <person name="Louis A."/>
            <person name="Montfort J."/>
            <person name="Bouchez O."/>
            <person name="Roques C."/>
            <person name="Iampietro C."/>
            <person name="Lluch J."/>
            <person name="Castinel A."/>
            <person name="Donnadieu C."/>
            <person name="Desvignes T."/>
            <person name="Floi Bucao C."/>
            <person name="Jouanno E."/>
            <person name="Wen M."/>
            <person name="Mejri S."/>
            <person name="Dirks R."/>
            <person name="Jansen H."/>
            <person name="Henkel C."/>
            <person name="Chen W.J."/>
            <person name="Zahm M."/>
            <person name="Cabau C."/>
            <person name="Klopp C."/>
            <person name="Thompson A.W."/>
            <person name="Robinson-Rechavi M."/>
            <person name="Braasch I."/>
            <person name="Lecointre G."/>
            <person name="Bobe J."/>
            <person name="Postlethwait J.H."/>
            <person name="Berthelot C."/>
            <person name="Roest Crollius H."/>
            <person name="Guiguen Y."/>
        </authorList>
    </citation>
    <scope>NUCLEOTIDE SEQUENCE</scope>
    <source>
        <strain evidence="5">NC1722</strain>
    </source>
</reference>
<keyword evidence="4" id="KW-0539">Nucleus</keyword>
<keyword evidence="3" id="KW-0804">Transcription</keyword>
<evidence type="ECO:0000256" key="1">
    <source>
        <dbReference type="ARBA" id="ARBA00004123"/>
    </source>
</evidence>
<dbReference type="Proteomes" id="UP001221898">
    <property type="component" value="Unassembled WGS sequence"/>
</dbReference>
<evidence type="ECO:0000313" key="6">
    <source>
        <dbReference type="Proteomes" id="UP001221898"/>
    </source>
</evidence>
<accession>A0AAD7T9L1</accession>
<evidence type="ECO:0000256" key="3">
    <source>
        <dbReference type="ARBA" id="ARBA00023163"/>
    </source>
</evidence>
<dbReference type="SUPFAM" id="SSF57959">
    <property type="entry name" value="Leucine zipper domain"/>
    <property type="match status" value="1"/>
</dbReference>
<keyword evidence="2" id="KW-0805">Transcription regulation</keyword>
<protein>
    <submittedName>
        <fullName evidence="5">Uncharacterized protein</fullName>
    </submittedName>
</protein>
<proteinExistence type="predicted"/>
<keyword evidence="6" id="KW-1185">Reference proteome</keyword>
<comment type="subcellular location">
    <subcellularLocation>
        <location evidence="1">Nucleus</location>
    </subcellularLocation>
</comment>